<evidence type="ECO:0000256" key="6">
    <source>
        <dbReference type="ARBA" id="ARBA00022777"/>
    </source>
</evidence>
<dbReference type="InterPro" id="IPR003852">
    <property type="entry name" value="Sig_transdc_His_kinase_KdpD_N"/>
</dbReference>
<comment type="caution">
    <text evidence="13">The sequence shown here is derived from an EMBL/GenBank/DDBJ whole genome shotgun (WGS) entry which is preliminary data.</text>
</comment>
<dbReference type="InterPro" id="IPR006016">
    <property type="entry name" value="UspA"/>
</dbReference>
<dbReference type="Pfam" id="PF02702">
    <property type="entry name" value="KdpD"/>
    <property type="match status" value="1"/>
</dbReference>
<dbReference type="InterPro" id="IPR014729">
    <property type="entry name" value="Rossmann-like_a/b/a_fold"/>
</dbReference>
<evidence type="ECO:0000256" key="11">
    <source>
        <dbReference type="SAM" id="Phobius"/>
    </source>
</evidence>
<evidence type="ECO:0000256" key="4">
    <source>
        <dbReference type="ARBA" id="ARBA00022692"/>
    </source>
</evidence>
<keyword evidence="14" id="KW-1185">Reference proteome</keyword>
<dbReference type="GO" id="GO:0016301">
    <property type="term" value="F:kinase activity"/>
    <property type="evidence" value="ECO:0007669"/>
    <property type="project" value="UniProtKB-KW"/>
</dbReference>
<evidence type="ECO:0000256" key="8">
    <source>
        <dbReference type="ARBA" id="ARBA00022989"/>
    </source>
</evidence>
<dbReference type="InterPro" id="IPR003594">
    <property type="entry name" value="HATPase_dom"/>
</dbReference>
<keyword evidence="4 11" id="KW-0812">Transmembrane</keyword>
<dbReference type="InterPro" id="IPR025201">
    <property type="entry name" value="KdpD_TM"/>
</dbReference>
<evidence type="ECO:0000259" key="12">
    <source>
        <dbReference type="PROSITE" id="PS50109"/>
    </source>
</evidence>
<organism evidence="13 14">
    <name type="scientific">Mesosutterella porci</name>
    <dbReference type="NCBI Taxonomy" id="2915351"/>
    <lineage>
        <taxon>Bacteria</taxon>
        <taxon>Pseudomonadati</taxon>
        <taxon>Pseudomonadota</taxon>
        <taxon>Betaproteobacteria</taxon>
        <taxon>Burkholderiales</taxon>
        <taxon>Sutterellaceae</taxon>
        <taxon>Mesosutterella</taxon>
    </lineage>
</organism>
<dbReference type="PANTHER" id="PTHR45569">
    <property type="entry name" value="SENSOR PROTEIN KDPD"/>
    <property type="match status" value="1"/>
</dbReference>
<dbReference type="PANTHER" id="PTHR45569:SF1">
    <property type="entry name" value="SENSOR PROTEIN KDPD"/>
    <property type="match status" value="1"/>
</dbReference>
<evidence type="ECO:0000256" key="5">
    <source>
        <dbReference type="ARBA" id="ARBA00022741"/>
    </source>
</evidence>
<dbReference type="InterPro" id="IPR027417">
    <property type="entry name" value="P-loop_NTPase"/>
</dbReference>
<dbReference type="InterPro" id="IPR005467">
    <property type="entry name" value="His_kinase_dom"/>
</dbReference>
<dbReference type="RefSeq" id="WP_237979056.1">
    <property type="nucleotide sequence ID" value="NZ_JAKNCT010000008.1"/>
</dbReference>
<feature type="transmembrane region" description="Helical" evidence="11">
    <location>
        <begin position="428"/>
        <end position="461"/>
    </location>
</feature>
<dbReference type="Gene3D" id="1.20.120.620">
    <property type="entry name" value="Backbone structure of the membrane domain of e. Coli histidine kinase receptor kdpd"/>
    <property type="match status" value="1"/>
</dbReference>
<dbReference type="Gene3D" id="3.30.450.40">
    <property type="match status" value="1"/>
</dbReference>
<keyword evidence="8 11" id="KW-1133">Transmembrane helix</keyword>
<protein>
    <submittedName>
        <fullName evidence="13">Sensor histidine kinase KdpD</fullName>
    </submittedName>
</protein>
<gene>
    <name evidence="13" type="ORF">MAF45_07710</name>
</gene>
<keyword evidence="10 11" id="KW-0472">Membrane</keyword>
<feature type="domain" description="Histidine kinase" evidence="12">
    <location>
        <begin position="665"/>
        <end position="878"/>
    </location>
</feature>
<dbReference type="InterPro" id="IPR036890">
    <property type="entry name" value="HATPase_C_sf"/>
</dbReference>
<dbReference type="Pfam" id="PF13493">
    <property type="entry name" value="DUF4118"/>
    <property type="match status" value="1"/>
</dbReference>
<dbReference type="InterPro" id="IPR029016">
    <property type="entry name" value="GAF-like_dom_sf"/>
</dbReference>
<evidence type="ECO:0000256" key="3">
    <source>
        <dbReference type="ARBA" id="ARBA00022679"/>
    </source>
</evidence>
<dbReference type="Gene3D" id="3.30.565.10">
    <property type="entry name" value="Histidine kinase-like ATPase, C-terminal domain"/>
    <property type="match status" value="1"/>
</dbReference>
<dbReference type="InterPro" id="IPR052023">
    <property type="entry name" value="Histidine_kinase_KdpD"/>
</dbReference>
<accession>A0ABS9MRU6</accession>
<dbReference type="Gene3D" id="3.40.50.300">
    <property type="entry name" value="P-loop containing nucleotide triphosphate hydrolases"/>
    <property type="match status" value="1"/>
</dbReference>
<dbReference type="InterPro" id="IPR038318">
    <property type="entry name" value="KdpD_sf"/>
</dbReference>
<dbReference type="EMBL" id="JAKNCT010000008">
    <property type="protein sequence ID" value="MCG5031325.1"/>
    <property type="molecule type" value="Genomic_DNA"/>
</dbReference>
<feature type="transmembrane region" description="Helical" evidence="11">
    <location>
        <begin position="473"/>
        <end position="490"/>
    </location>
</feature>
<dbReference type="Proteomes" id="UP001297600">
    <property type="component" value="Unassembled WGS sequence"/>
</dbReference>
<keyword evidence="2" id="KW-0597">Phosphoprotein</keyword>
<evidence type="ECO:0000313" key="14">
    <source>
        <dbReference type="Proteomes" id="UP001297600"/>
    </source>
</evidence>
<keyword evidence="5" id="KW-0547">Nucleotide-binding</keyword>
<dbReference type="SUPFAM" id="SSF55874">
    <property type="entry name" value="ATPase domain of HSP90 chaperone/DNA topoisomerase II/histidine kinase"/>
    <property type="match status" value="1"/>
</dbReference>
<sequence>MDDKERDKRPDPDALLASLQKEEKDRSRGRLKIFFGASAGVGKTYAMLQEAKERLKAGVDVVVGLAETHGRPETTALLEGFEILPKRSLPGRSSLHEFDMQAALRRRPALLVLDELAHTNLPGSRHRKRWQDVEELLDEGIDVYTALNVQHLESLNDVVAGITGIKVRETVPDWVFDEAWEVKLVDLPAAELLRRLAEGKIYMPNVAERAAKGFFREGNIIALRELALRRTADRVDAQMRAWREERSIDRVWEAQERILVAVGSSEESARVVREAARMANRMKAEWIAVHVEDPAASDMKLRKRSFDNLNLAAQLGAETTVLSGSDQAGLIARYARKRNVTKVVLGARARTICSLFKPGLADRLLRSYPDLDIVQIALETPRERRRSELLASGGVPPVNYLWATLACAVDMAAAAALLTVFEPANVIIVVFLLAVFVSALWGIGPAVWAVVAAGFCFDYFYMPPVFEFTANNPQYLFTFGLVLLTAVWVGHMSERLRREADLACTRDFRSSAVAGLARELATALTPGQVSKVVRTHLSPLLKSDIRLALPDRTGELAYVDSAGDADIEVAQWSFDHGKEAGLGTQTLSASPERTVPLLASKKSWGVLAIRPSGAFLFSDPDNKRLLDACAAQIAQTLERIDYAGIARDALVKGEAERTRAALIGAVIQDLSRPVALIAKTAERILKAPPGTSYEKEGAAAIRSQASMLQRLTGNLKELSRLQAGNVKLRTERVSVPELLNEVARRAWAQGYGKTIETVVRDEVPELELEPMLVRRALECLIDNADKFSPRGTAVAVSVQRASGGVEFSVRDHGRGLPEFLLRLINSEGTDAEALEGAEQAGLGLTLASLTVEAHRGRIRAENLPEGGARITLWFPLASDARPQQLPPPA</sequence>
<evidence type="ECO:0000313" key="13">
    <source>
        <dbReference type="EMBL" id="MCG5031325.1"/>
    </source>
</evidence>
<evidence type="ECO:0000256" key="9">
    <source>
        <dbReference type="ARBA" id="ARBA00023012"/>
    </source>
</evidence>
<feature type="transmembrane region" description="Helical" evidence="11">
    <location>
        <begin position="400"/>
        <end position="421"/>
    </location>
</feature>
<evidence type="ECO:0000256" key="7">
    <source>
        <dbReference type="ARBA" id="ARBA00022840"/>
    </source>
</evidence>
<keyword evidence="7" id="KW-0067">ATP-binding</keyword>
<name>A0ABS9MRU6_9BURK</name>
<dbReference type="Pfam" id="PF02518">
    <property type="entry name" value="HATPase_c"/>
    <property type="match status" value="1"/>
</dbReference>
<keyword evidence="3" id="KW-0808">Transferase</keyword>
<evidence type="ECO:0000256" key="10">
    <source>
        <dbReference type="ARBA" id="ARBA00023136"/>
    </source>
</evidence>
<dbReference type="Pfam" id="PF00582">
    <property type="entry name" value="Usp"/>
    <property type="match status" value="1"/>
</dbReference>
<dbReference type="SUPFAM" id="SSF52402">
    <property type="entry name" value="Adenine nucleotide alpha hydrolases-like"/>
    <property type="match status" value="1"/>
</dbReference>
<keyword evidence="9" id="KW-0902">Two-component regulatory system</keyword>
<keyword evidence="6 13" id="KW-0418">Kinase</keyword>
<evidence type="ECO:0000256" key="2">
    <source>
        <dbReference type="ARBA" id="ARBA00022553"/>
    </source>
</evidence>
<comment type="subcellular location">
    <subcellularLocation>
        <location evidence="1">Membrane</location>
        <topology evidence="1">Multi-pass membrane protein</topology>
    </subcellularLocation>
</comment>
<evidence type="ECO:0000256" key="1">
    <source>
        <dbReference type="ARBA" id="ARBA00004141"/>
    </source>
</evidence>
<dbReference type="SMART" id="SM00387">
    <property type="entry name" value="HATPase_c"/>
    <property type="match status" value="1"/>
</dbReference>
<proteinExistence type="predicted"/>
<reference evidence="13 14" key="1">
    <citation type="submission" date="2022-02" db="EMBL/GenBank/DDBJ databases">
        <title>Mesosutterella porci, a novel member of the family Sutterellaceae from pig feces.</title>
        <authorList>
            <person name="Wylensek D."/>
            <person name="Clavel T."/>
        </authorList>
    </citation>
    <scope>NUCLEOTIDE SEQUENCE [LARGE SCALE GENOMIC DNA]</scope>
    <source>
        <strain evidence="14">oilRF-744-wt-GAM-9</strain>
    </source>
</reference>
<dbReference type="Gene3D" id="3.40.50.620">
    <property type="entry name" value="HUPs"/>
    <property type="match status" value="1"/>
</dbReference>
<dbReference type="PROSITE" id="PS50109">
    <property type="entry name" value="HIS_KIN"/>
    <property type="match status" value="1"/>
</dbReference>